<evidence type="ECO:0000313" key="1">
    <source>
        <dbReference type="EMBL" id="SDD95846.1"/>
    </source>
</evidence>
<name>A0A222W0Z8_9PSEU</name>
<reference evidence="1 2" key="1">
    <citation type="submission" date="2016-10" db="EMBL/GenBank/DDBJ databases">
        <authorList>
            <person name="de Groot N.N."/>
        </authorList>
    </citation>
    <scope>NUCLEOTIDE SEQUENCE [LARGE SCALE GENOMIC DNA]</scope>
    <source>
        <strain evidence="1 2">CGMCC 4.5506</strain>
    </source>
</reference>
<protein>
    <submittedName>
        <fullName evidence="1">Uncharacterized protein</fullName>
    </submittedName>
</protein>
<dbReference type="AlphaFoldDB" id="A0A222W0Z8"/>
<organism evidence="1 2">
    <name type="scientific">Prauserella marina</name>
    <dbReference type="NCBI Taxonomy" id="530584"/>
    <lineage>
        <taxon>Bacteria</taxon>
        <taxon>Bacillati</taxon>
        <taxon>Actinomycetota</taxon>
        <taxon>Actinomycetes</taxon>
        <taxon>Pseudonocardiales</taxon>
        <taxon>Pseudonocardiaceae</taxon>
        <taxon>Prauserella</taxon>
    </lineage>
</organism>
<dbReference type="Proteomes" id="UP000199494">
    <property type="component" value="Unassembled WGS sequence"/>
</dbReference>
<sequence>MNSLDVSVDVDPRTAELARRQALDPAIAASVLEVVDREIAILSSAYLVEVAYYVEAVLLQQHRAASGPITEDAAVLLGHRLDISIPAYLA</sequence>
<dbReference type="STRING" id="530584.SAMN05421630_11537"/>
<dbReference type="KEGG" id="pmad:BAY61_31775"/>
<proteinExistence type="predicted"/>
<keyword evidence="2" id="KW-1185">Reference proteome</keyword>
<evidence type="ECO:0000313" key="2">
    <source>
        <dbReference type="Proteomes" id="UP000199494"/>
    </source>
</evidence>
<accession>A0A222W0Z8</accession>
<gene>
    <name evidence="1" type="ORF">SAMN05421630_11537</name>
</gene>
<dbReference type="EMBL" id="FMZE01000015">
    <property type="protein sequence ID" value="SDD95846.1"/>
    <property type="molecule type" value="Genomic_DNA"/>
</dbReference>
<dbReference type="RefSeq" id="WP_091810617.1">
    <property type="nucleotide sequence ID" value="NZ_CP016354.1"/>
</dbReference>